<name>A0A0E9QB80_ANGAN</name>
<dbReference type="EMBL" id="GBXM01095229">
    <property type="protein sequence ID" value="JAH13348.1"/>
    <property type="molecule type" value="Transcribed_RNA"/>
</dbReference>
<protein>
    <submittedName>
        <fullName evidence="1">Uncharacterized protein</fullName>
    </submittedName>
</protein>
<accession>A0A0E9QB80</accession>
<reference evidence="1" key="2">
    <citation type="journal article" date="2015" name="Fish Shellfish Immunol.">
        <title>Early steps in the European eel (Anguilla anguilla)-Vibrio vulnificus interaction in the gills: Role of the RtxA13 toxin.</title>
        <authorList>
            <person name="Callol A."/>
            <person name="Pajuelo D."/>
            <person name="Ebbesson L."/>
            <person name="Teles M."/>
            <person name="MacKenzie S."/>
            <person name="Amaro C."/>
        </authorList>
    </citation>
    <scope>NUCLEOTIDE SEQUENCE</scope>
</reference>
<organism evidence="1">
    <name type="scientific">Anguilla anguilla</name>
    <name type="common">European freshwater eel</name>
    <name type="synonym">Muraena anguilla</name>
    <dbReference type="NCBI Taxonomy" id="7936"/>
    <lineage>
        <taxon>Eukaryota</taxon>
        <taxon>Metazoa</taxon>
        <taxon>Chordata</taxon>
        <taxon>Craniata</taxon>
        <taxon>Vertebrata</taxon>
        <taxon>Euteleostomi</taxon>
        <taxon>Actinopterygii</taxon>
        <taxon>Neopterygii</taxon>
        <taxon>Teleostei</taxon>
        <taxon>Anguilliformes</taxon>
        <taxon>Anguillidae</taxon>
        <taxon>Anguilla</taxon>
    </lineage>
</organism>
<dbReference type="AlphaFoldDB" id="A0A0E9QB80"/>
<reference evidence="1" key="1">
    <citation type="submission" date="2014-11" db="EMBL/GenBank/DDBJ databases">
        <authorList>
            <person name="Amaro Gonzalez C."/>
        </authorList>
    </citation>
    <scope>NUCLEOTIDE SEQUENCE</scope>
</reference>
<sequence length="20" mass="2270">MIKARADSIPVSQWVALVRE</sequence>
<proteinExistence type="predicted"/>
<evidence type="ECO:0000313" key="1">
    <source>
        <dbReference type="EMBL" id="JAH13348.1"/>
    </source>
</evidence>